<name>A0A8S5NAU6_9CAUD</name>
<organism evidence="1">
    <name type="scientific">Siphoviridae sp. ctdLA8</name>
    <dbReference type="NCBI Taxonomy" id="2826398"/>
    <lineage>
        <taxon>Viruses</taxon>
        <taxon>Duplodnaviria</taxon>
        <taxon>Heunggongvirae</taxon>
        <taxon>Uroviricota</taxon>
        <taxon>Caudoviricetes</taxon>
    </lineage>
</organism>
<evidence type="ECO:0000313" key="1">
    <source>
        <dbReference type="EMBL" id="DAD91925.1"/>
    </source>
</evidence>
<reference evidence="1" key="1">
    <citation type="journal article" date="2021" name="Proc. Natl. Acad. Sci. U.S.A.">
        <title>A Catalog of Tens of Thousands of Viruses from Human Metagenomes Reveals Hidden Associations with Chronic Diseases.</title>
        <authorList>
            <person name="Tisza M.J."/>
            <person name="Buck C.B."/>
        </authorList>
    </citation>
    <scope>NUCLEOTIDE SEQUENCE</scope>
    <source>
        <strain evidence="1">CtdLA8</strain>
    </source>
</reference>
<sequence>MSLLNDFARPCVLMEKHREPDGAGGYVTTWTEGAAFSNYQALDTSMQARRAEKEGVTSVYSALVDKAVPIEYGDYFRDTETGTTYRVTSNPEEKQAPRSASFTLKYFTAERKELPA</sequence>
<accession>A0A8S5NAU6</accession>
<protein>
    <submittedName>
        <fullName evidence="1">Head closure knob</fullName>
    </submittedName>
</protein>
<dbReference type="EMBL" id="BK015124">
    <property type="protein sequence ID" value="DAD91925.1"/>
    <property type="molecule type" value="Genomic_DNA"/>
</dbReference>
<proteinExistence type="predicted"/>